<dbReference type="PRINTS" id="PR00039">
    <property type="entry name" value="HTHLYSR"/>
</dbReference>
<dbReference type="GO" id="GO:0003677">
    <property type="term" value="F:DNA binding"/>
    <property type="evidence" value="ECO:0007669"/>
    <property type="project" value="UniProtKB-KW"/>
</dbReference>
<dbReference type="Pfam" id="PF00126">
    <property type="entry name" value="HTH_1"/>
    <property type="match status" value="1"/>
</dbReference>
<reference evidence="6 7" key="1">
    <citation type="journal article" date="2003" name="Extremophiles">
        <title>Halomonas glaciei sp. nov. isolated from fast ice of Adelie Land, Antarctica.</title>
        <authorList>
            <person name="Reddy G.S."/>
            <person name="Raghavan P.U."/>
            <person name="Sarita N.B."/>
            <person name="Prakash J.S."/>
            <person name="Nagesh N."/>
            <person name="Delille D."/>
            <person name="Shivaji S."/>
        </authorList>
    </citation>
    <scope>NUCLEOTIDE SEQUENCE [LARGE SCALE GENOMIC DNA]</scope>
    <source>
        <strain evidence="6 7">DD39</strain>
    </source>
</reference>
<evidence type="ECO:0000259" key="5">
    <source>
        <dbReference type="PROSITE" id="PS50931"/>
    </source>
</evidence>
<evidence type="ECO:0000256" key="2">
    <source>
        <dbReference type="ARBA" id="ARBA00023015"/>
    </source>
</evidence>
<organism evidence="6 7">
    <name type="scientific">Vreelandella glaciei</name>
    <dbReference type="NCBI Taxonomy" id="186761"/>
    <lineage>
        <taxon>Bacteria</taxon>
        <taxon>Pseudomonadati</taxon>
        <taxon>Pseudomonadota</taxon>
        <taxon>Gammaproteobacteria</taxon>
        <taxon>Oceanospirillales</taxon>
        <taxon>Halomonadaceae</taxon>
        <taxon>Vreelandella</taxon>
    </lineage>
</organism>
<dbReference type="Proteomes" id="UP000526892">
    <property type="component" value="Unassembled WGS sequence"/>
</dbReference>
<dbReference type="Gene3D" id="1.10.10.10">
    <property type="entry name" value="Winged helix-like DNA-binding domain superfamily/Winged helix DNA-binding domain"/>
    <property type="match status" value="1"/>
</dbReference>
<dbReference type="GO" id="GO:0003700">
    <property type="term" value="F:DNA-binding transcription factor activity"/>
    <property type="evidence" value="ECO:0007669"/>
    <property type="project" value="InterPro"/>
</dbReference>
<keyword evidence="2" id="KW-0805">Transcription regulation</keyword>
<evidence type="ECO:0000256" key="3">
    <source>
        <dbReference type="ARBA" id="ARBA00023125"/>
    </source>
</evidence>
<dbReference type="SUPFAM" id="SSF46785">
    <property type="entry name" value="Winged helix' DNA-binding domain"/>
    <property type="match status" value="1"/>
</dbReference>
<dbReference type="FunFam" id="1.10.10.10:FF:000001">
    <property type="entry name" value="LysR family transcriptional regulator"/>
    <property type="match status" value="1"/>
</dbReference>
<name>A0A7Z0LPS3_9GAMM</name>
<keyword evidence="3" id="KW-0238">DNA-binding</keyword>
<keyword evidence="4" id="KW-0804">Transcription</keyword>
<dbReference type="PROSITE" id="PS50931">
    <property type="entry name" value="HTH_LYSR"/>
    <property type="match status" value="1"/>
</dbReference>
<protein>
    <submittedName>
        <fullName evidence="6">LysR family transcriptional regulator</fullName>
    </submittedName>
</protein>
<sequence length="292" mass="32098">MRHMRGEWLVAFVAVVETGSFTDAAKRMHRTQSAVSMQIQQLEAAAATSLLARARSGVIPTPAGERLLPYARRTAEALYDASTLFEAPELSSGPLRVGIPEEYSGTELPRLLSRFQRSQPKVELFVQCASSDRLGSAIEKGALDLGLIVADDERRRGDALLYDPTWWVMAEDFELPVSEPLPLVLFDQACWWRQWALDRMSEIRREWRIAYTSDSIAGVAAAVQAGLGIGVLGFSTMPEGVCQVPKSLGLPNLPGSHLVLQLADGNAPRSVEMARLIQQHFTSKDYSIGGRC</sequence>
<feature type="domain" description="HTH lysR-type" evidence="5">
    <location>
        <begin position="4"/>
        <end position="61"/>
    </location>
</feature>
<evidence type="ECO:0000313" key="6">
    <source>
        <dbReference type="EMBL" id="NYS76357.1"/>
    </source>
</evidence>
<dbReference type="InterPro" id="IPR036390">
    <property type="entry name" value="WH_DNA-bd_sf"/>
</dbReference>
<evidence type="ECO:0000256" key="4">
    <source>
        <dbReference type="ARBA" id="ARBA00023163"/>
    </source>
</evidence>
<evidence type="ECO:0000313" key="7">
    <source>
        <dbReference type="Proteomes" id="UP000526892"/>
    </source>
</evidence>
<dbReference type="Pfam" id="PF03466">
    <property type="entry name" value="LysR_substrate"/>
    <property type="match status" value="1"/>
</dbReference>
<dbReference type="Gene3D" id="3.40.190.10">
    <property type="entry name" value="Periplasmic binding protein-like II"/>
    <property type="match status" value="2"/>
</dbReference>
<dbReference type="InterPro" id="IPR036388">
    <property type="entry name" value="WH-like_DNA-bd_sf"/>
</dbReference>
<gene>
    <name evidence="6" type="ORF">HZS80_01235</name>
</gene>
<dbReference type="PANTHER" id="PTHR30579:SF7">
    <property type="entry name" value="HTH-TYPE TRANSCRIPTIONAL REGULATOR LRHA-RELATED"/>
    <property type="match status" value="1"/>
</dbReference>
<comment type="caution">
    <text evidence="6">The sequence shown here is derived from an EMBL/GenBank/DDBJ whole genome shotgun (WGS) entry which is preliminary data.</text>
</comment>
<dbReference type="RefSeq" id="WP_179914896.1">
    <property type="nucleotide sequence ID" value="NZ_JACCDE010000001.1"/>
</dbReference>
<dbReference type="SUPFAM" id="SSF53850">
    <property type="entry name" value="Periplasmic binding protein-like II"/>
    <property type="match status" value="1"/>
</dbReference>
<comment type="similarity">
    <text evidence="1">Belongs to the LysR transcriptional regulatory family.</text>
</comment>
<dbReference type="PANTHER" id="PTHR30579">
    <property type="entry name" value="TRANSCRIPTIONAL REGULATOR"/>
    <property type="match status" value="1"/>
</dbReference>
<dbReference type="InterPro" id="IPR005119">
    <property type="entry name" value="LysR_subst-bd"/>
</dbReference>
<proteinExistence type="inferred from homology"/>
<dbReference type="AlphaFoldDB" id="A0A7Z0LPS3"/>
<dbReference type="InterPro" id="IPR000847">
    <property type="entry name" value="LysR_HTH_N"/>
</dbReference>
<dbReference type="InterPro" id="IPR050176">
    <property type="entry name" value="LTTR"/>
</dbReference>
<dbReference type="EMBL" id="JACCDE010000001">
    <property type="protein sequence ID" value="NYS76357.1"/>
    <property type="molecule type" value="Genomic_DNA"/>
</dbReference>
<keyword evidence="7" id="KW-1185">Reference proteome</keyword>
<evidence type="ECO:0000256" key="1">
    <source>
        <dbReference type="ARBA" id="ARBA00009437"/>
    </source>
</evidence>
<accession>A0A7Z0LPS3</accession>